<evidence type="ECO:0000313" key="1">
    <source>
        <dbReference type="EMBL" id="GMG86374.1"/>
    </source>
</evidence>
<sequence length="122" mass="14045">MNIFKKIKNFLNKRKNAPCIIAADEVGIRFLQDNSTIGKFQWDECSKIVTYKDDLLTTDLICLEFELSNGTVYLAHEEQPGFEDLISALSTAFPGIDGNWYVEVMTPAFERNYRVLHPEHNK</sequence>
<keyword evidence="2" id="KW-1185">Reference proteome</keyword>
<dbReference type="EMBL" id="BSYJ01000001">
    <property type="protein sequence ID" value="GMG86374.1"/>
    <property type="molecule type" value="Genomic_DNA"/>
</dbReference>
<dbReference type="Proteomes" id="UP001224392">
    <property type="component" value="Unassembled WGS sequence"/>
</dbReference>
<protein>
    <submittedName>
        <fullName evidence="1">Uncharacterized protein</fullName>
    </submittedName>
</protein>
<accession>A0ABQ6LWC0</accession>
<comment type="caution">
    <text evidence="1">The sequence shown here is derived from an EMBL/GenBank/DDBJ whole genome shotgun (WGS) entry which is preliminary data.</text>
</comment>
<evidence type="ECO:0000313" key="2">
    <source>
        <dbReference type="Proteomes" id="UP001224392"/>
    </source>
</evidence>
<reference evidence="1 2" key="1">
    <citation type="submission" date="2023-04" db="EMBL/GenBank/DDBJ databases">
        <title>Marinobulbifer ophiurae gen. nov., sp. Nov., isolate from tissue of brittle star Ophioplocus japonicus.</title>
        <authorList>
            <person name="Kawano K."/>
            <person name="Sawayama S."/>
            <person name="Nakagawa S."/>
        </authorList>
    </citation>
    <scope>NUCLEOTIDE SEQUENCE [LARGE SCALE GENOMIC DNA]</scope>
    <source>
        <strain evidence="1 2">NKW57</strain>
    </source>
</reference>
<gene>
    <name evidence="1" type="ORF">MNKW57_06950</name>
</gene>
<name>A0ABQ6LWC0_9GAMM</name>
<proteinExistence type="predicted"/>
<organism evidence="1 2">
    <name type="scientific">Biformimicrobium ophioploci</name>
    <dbReference type="NCBI Taxonomy" id="3036711"/>
    <lineage>
        <taxon>Bacteria</taxon>
        <taxon>Pseudomonadati</taxon>
        <taxon>Pseudomonadota</taxon>
        <taxon>Gammaproteobacteria</taxon>
        <taxon>Cellvibrionales</taxon>
        <taxon>Microbulbiferaceae</taxon>
        <taxon>Biformimicrobium</taxon>
    </lineage>
</organism>